<dbReference type="PROSITE" id="PS50157">
    <property type="entry name" value="ZINC_FINGER_C2H2_2"/>
    <property type="match status" value="1"/>
</dbReference>
<protein>
    <recommendedName>
        <fullName evidence="3">C2H2-type domain-containing protein</fullName>
    </recommendedName>
</protein>
<name>X0H3P6_FUSOX</name>
<dbReference type="Proteomes" id="UP000030676">
    <property type="component" value="Unassembled WGS sequence"/>
</dbReference>
<dbReference type="GO" id="GO:0008270">
    <property type="term" value="F:zinc ion binding"/>
    <property type="evidence" value="ECO:0007669"/>
    <property type="project" value="UniProtKB-KW"/>
</dbReference>
<accession>X0H3P6</accession>
<dbReference type="Pfam" id="PF12013">
    <property type="entry name" value="OrsD"/>
    <property type="match status" value="1"/>
</dbReference>
<dbReference type="AlphaFoldDB" id="X0H3P6"/>
<dbReference type="SMART" id="SM00355">
    <property type="entry name" value="ZnF_C2H2"/>
    <property type="match status" value="2"/>
</dbReference>
<dbReference type="InterPro" id="IPR022698">
    <property type="entry name" value="OrsD"/>
</dbReference>
<feature type="region of interest" description="Disordered" evidence="2">
    <location>
        <begin position="416"/>
        <end position="475"/>
    </location>
</feature>
<evidence type="ECO:0000256" key="1">
    <source>
        <dbReference type="PROSITE-ProRule" id="PRU00042"/>
    </source>
</evidence>
<keyword evidence="1" id="KW-0863">Zinc-finger</keyword>
<proteinExistence type="predicted"/>
<evidence type="ECO:0000256" key="2">
    <source>
        <dbReference type="SAM" id="MobiDB-lite"/>
    </source>
</evidence>
<feature type="domain" description="C2H2-type" evidence="3">
    <location>
        <begin position="96"/>
        <end position="124"/>
    </location>
</feature>
<gene>
    <name evidence="4" type="ORF">FOPG_17209</name>
</gene>
<feature type="compositionally biased region" description="Acidic residues" evidence="2">
    <location>
        <begin position="438"/>
        <end position="465"/>
    </location>
</feature>
<dbReference type="InterPro" id="IPR013087">
    <property type="entry name" value="Znf_C2H2_type"/>
</dbReference>
<keyword evidence="1" id="KW-0479">Metal-binding</keyword>
<dbReference type="HOGENOM" id="CLU_003093_4_0_1"/>
<sequence>MGPINQTQSSNPIHPFAILPEYQLLVCELCGFATLPNEVNTHLRTKHKDIALESRHGLVKQVKAIPNLLQDQSKLRLPRIPIKPISCLAAPRLDGLKCRKCGRIFQQSQKMGLHCMKEHLWKNPRGRGRPISGLEASAELPWIEGVACQRFFPSREGSRWFEVLRETGNSKKGARFAKSSRPDLSKDVRSLNCEARAHLSDVLKREENFFDRMNQPRMSAKDLGSDALASTGLWPERTQWRVIFENARRDILRAMTRLPDRHSLKSDYVMVQGCQQGDLCIRSSYVDEQKISCTMRALDLVIDRCENTVRYTSRTLLCWLSSPKLHIYRETPFCLVAEKSSEIRYRVLQKRFLAFVIRLHRMSNALQGEVANFQLNTVLSARLERLWSHEVWNMFDVSRGLWPDLGNSLYVEETSMGLNEGRSSSAESEGEERTGNTYEDDLDPEEKDDDEGDGDWDSEDDELDHDDSAYGSDQAEFSGDTYPELCIEADGGLDVAAFDNFLELLYEVHSPLAELVSLRNFGRNTARTELPSILFHWSDDGETVSNGSLQLTTDKFRKLPECFTSRAEELCGSLMYDLEPDIGLASVKDDMASSQSGYCFVKHPVNGLESAYKELLIRAYSSSKGALLKNVD</sequence>
<evidence type="ECO:0000259" key="3">
    <source>
        <dbReference type="PROSITE" id="PS50157"/>
    </source>
</evidence>
<evidence type="ECO:0000313" key="4">
    <source>
        <dbReference type="EMBL" id="EXL66640.1"/>
    </source>
</evidence>
<reference evidence="4" key="2">
    <citation type="submission" date="2012-05" db="EMBL/GenBank/DDBJ databases">
        <title>The Genome Annotation of Fusarium oxysporum PHW808.</title>
        <authorList>
            <consortium name="The Broad Institute Genomics Platform"/>
            <person name="Ma L.-J."/>
            <person name="Corby-Kistler H."/>
            <person name="Broz K."/>
            <person name="Gale L.R."/>
            <person name="Jonkers W."/>
            <person name="O'Donnell K."/>
            <person name="Ploetz R."/>
            <person name="Steinberg C."/>
            <person name="Schwartz D.C."/>
            <person name="VanEtten H."/>
            <person name="Zhou S."/>
            <person name="Young S.K."/>
            <person name="Zeng Q."/>
            <person name="Gargeya S."/>
            <person name="Fitzgerald M."/>
            <person name="Abouelleil A."/>
            <person name="Alvarado L."/>
            <person name="Chapman S.B."/>
            <person name="Gainer-Dewar J."/>
            <person name="Goldberg J."/>
            <person name="Griggs A."/>
            <person name="Gujja S."/>
            <person name="Hansen M."/>
            <person name="Howarth C."/>
            <person name="Imamovic A."/>
            <person name="Ireland A."/>
            <person name="Larimer J."/>
            <person name="McCowan C."/>
            <person name="Murphy C."/>
            <person name="Pearson M."/>
            <person name="Poon T.W."/>
            <person name="Priest M."/>
            <person name="Roberts A."/>
            <person name="Saif S."/>
            <person name="Shea T."/>
            <person name="Sykes S."/>
            <person name="Wortman J."/>
            <person name="Nusbaum C."/>
            <person name="Birren B."/>
        </authorList>
    </citation>
    <scope>NUCLEOTIDE SEQUENCE</scope>
    <source>
        <strain evidence="4">54008</strain>
    </source>
</reference>
<dbReference type="PROSITE" id="PS00028">
    <property type="entry name" value="ZINC_FINGER_C2H2_1"/>
    <property type="match status" value="1"/>
</dbReference>
<dbReference type="OrthoDB" id="5153449at2759"/>
<organism evidence="4">
    <name type="scientific">Fusarium oxysporum f. sp. conglutinans race 2 54008</name>
    <dbReference type="NCBI Taxonomy" id="1089457"/>
    <lineage>
        <taxon>Eukaryota</taxon>
        <taxon>Fungi</taxon>
        <taxon>Dikarya</taxon>
        <taxon>Ascomycota</taxon>
        <taxon>Pezizomycotina</taxon>
        <taxon>Sordariomycetes</taxon>
        <taxon>Hypocreomycetidae</taxon>
        <taxon>Hypocreales</taxon>
        <taxon>Nectriaceae</taxon>
        <taxon>Fusarium</taxon>
        <taxon>Fusarium oxysporum species complex</taxon>
    </lineage>
</organism>
<keyword evidence="1" id="KW-0862">Zinc</keyword>
<dbReference type="EMBL" id="JH659025">
    <property type="protein sequence ID" value="EXL66640.1"/>
    <property type="molecule type" value="Genomic_DNA"/>
</dbReference>
<reference evidence="4" key="1">
    <citation type="submission" date="2011-11" db="EMBL/GenBank/DDBJ databases">
        <title>The Genome Sequence of Fusarium oxysporum PHW808.</title>
        <authorList>
            <consortium name="The Broad Institute Genome Sequencing Platform"/>
            <person name="Ma L.-J."/>
            <person name="Gale L.R."/>
            <person name="Schwartz D.C."/>
            <person name="Zhou S."/>
            <person name="Corby-Kistler H."/>
            <person name="Young S.K."/>
            <person name="Zeng Q."/>
            <person name="Gargeya S."/>
            <person name="Fitzgerald M."/>
            <person name="Haas B."/>
            <person name="Abouelleil A."/>
            <person name="Alvarado L."/>
            <person name="Arachchi H.M."/>
            <person name="Berlin A."/>
            <person name="Brown A."/>
            <person name="Chapman S.B."/>
            <person name="Chen Z."/>
            <person name="Dunbar C."/>
            <person name="Freedman E."/>
            <person name="Gearin G."/>
            <person name="Goldberg J."/>
            <person name="Griggs A."/>
            <person name="Gujja S."/>
            <person name="Heiman D."/>
            <person name="Howarth C."/>
            <person name="Larson L."/>
            <person name="Lui A."/>
            <person name="MacDonald P.J.P."/>
            <person name="Montmayeur A."/>
            <person name="Murphy C."/>
            <person name="Neiman D."/>
            <person name="Pearson M."/>
            <person name="Priest M."/>
            <person name="Roberts A."/>
            <person name="Saif S."/>
            <person name="Shea T."/>
            <person name="Shenoy N."/>
            <person name="Sisk P."/>
            <person name="Stolte C."/>
            <person name="Sykes S."/>
            <person name="Wortman J."/>
            <person name="Nusbaum C."/>
            <person name="Birren B."/>
        </authorList>
    </citation>
    <scope>NUCLEOTIDE SEQUENCE [LARGE SCALE GENOMIC DNA]</scope>
    <source>
        <strain evidence="4">54008</strain>
    </source>
</reference>